<feature type="non-terminal residue" evidence="1">
    <location>
        <position position="218"/>
    </location>
</feature>
<keyword evidence="2" id="KW-1185">Reference proteome</keyword>
<dbReference type="EMBL" id="BRXX01000448">
    <property type="protein sequence ID" value="GMI12532.1"/>
    <property type="molecule type" value="Genomic_DNA"/>
</dbReference>
<evidence type="ECO:0000313" key="2">
    <source>
        <dbReference type="Proteomes" id="UP001165160"/>
    </source>
</evidence>
<gene>
    <name evidence="1" type="ORF">TrVE_jg63</name>
</gene>
<proteinExistence type="predicted"/>
<reference evidence="2" key="1">
    <citation type="journal article" date="2023" name="Commun. Biol.">
        <title>Genome analysis of Parmales, the sister group of diatoms, reveals the evolutionary specialization of diatoms from phago-mixotrophs to photoautotrophs.</title>
        <authorList>
            <person name="Ban H."/>
            <person name="Sato S."/>
            <person name="Yoshikawa S."/>
            <person name="Yamada K."/>
            <person name="Nakamura Y."/>
            <person name="Ichinomiya M."/>
            <person name="Sato N."/>
            <person name="Blanc-Mathieu R."/>
            <person name="Endo H."/>
            <person name="Kuwata A."/>
            <person name="Ogata H."/>
        </authorList>
    </citation>
    <scope>NUCLEOTIDE SEQUENCE [LARGE SCALE GENOMIC DNA]</scope>
    <source>
        <strain evidence="2">NIES 3699</strain>
    </source>
</reference>
<comment type="caution">
    <text evidence="1">The sequence shown here is derived from an EMBL/GenBank/DDBJ whole genome shotgun (WGS) entry which is preliminary data.</text>
</comment>
<sequence length="218" mass="21730">MAPLEIPTSSALPSPIIENKAPSPSAIPQGFGYRCGRRSCKRLARQLLTFVVVLCLLTGSEAAFQAGPAVVPDTLVAGATSSSVATFTTGTAIPADGKVVIEFPAAFFTISATSVTAQNMDGTLGVAVSGKTLTITRSGGTEVAQGTAVTLTIPACVNRKFAGSSGSWAVFKTTDSTDTILDEASGGDLPAAVTFTPSTFGGNAGALTPASLVAGAVG</sequence>
<name>A0A9W7FHK4_9STRA</name>
<dbReference type="Proteomes" id="UP001165160">
    <property type="component" value="Unassembled WGS sequence"/>
</dbReference>
<dbReference type="AlphaFoldDB" id="A0A9W7FHK4"/>
<protein>
    <submittedName>
        <fullName evidence="1">Uncharacterized protein</fullName>
    </submittedName>
</protein>
<evidence type="ECO:0000313" key="1">
    <source>
        <dbReference type="EMBL" id="GMI12532.1"/>
    </source>
</evidence>
<organism evidence="1 2">
    <name type="scientific">Triparma verrucosa</name>
    <dbReference type="NCBI Taxonomy" id="1606542"/>
    <lineage>
        <taxon>Eukaryota</taxon>
        <taxon>Sar</taxon>
        <taxon>Stramenopiles</taxon>
        <taxon>Ochrophyta</taxon>
        <taxon>Bolidophyceae</taxon>
        <taxon>Parmales</taxon>
        <taxon>Triparmaceae</taxon>
        <taxon>Triparma</taxon>
    </lineage>
</organism>
<accession>A0A9W7FHK4</accession>